<evidence type="ECO:0000313" key="2">
    <source>
        <dbReference type="Proteomes" id="UP000499080"/>
    </source>
</evidence>
<keyword evidence="2" id="KW-1185">Reference proteome</keyword>
<organism evidence="1 2">
    <name type="scientific">Araneus ventricosus</name>
    <name type="common">Orbweaver spider</name>
    <name type="synonym">Epeira ventricosa</name>
    <dbReference type="NCBI Taxonomy" id="182803"/>
    <lineage>
        <taxon>Eukaryota</taxon>
        <taxon>Metazoa</taxon>
        <taxon>Ecdysozoa</taxon>
        <taxon>Arthropoda</taxon>
        <taxon>Chelicerata</taxon>
        <taxon>Arachnida</taxon>
        <taxon>Araneae</taxon>
        <taxon>Araneomorphae</taxon>
        <taxon>Entelegynae</taxon>
        <taxon>Araneoidea</taxon>
        <taxon>Araneidae</taxon>
        <taxon>Araneus</taxon>
    </lineage>
</organism>
<reference evidence="1 2" key="1">
    <citation type="journal article" date="2019" name="Sci. Rep.">
        <title>Orb-weaving spider Araneus ventricosus genome elucidates the spidroin gene catalogue.</title>
        <authorList>
            <person name="Kono N."/>
            <person name="Nakamura H."/>
            <person name="Ohtoshi R."/>
            <person name="Moran D.A.P."/>
            <person name="Shinohara A."/>
            <person name="Yoshida Y."/>
            <person name="Fujiwara M."/>
            <person name="Mori M."/>
            <person name="Tomita M."/>
            <person name="Arakawa K."/>
        </authorList>
    </citation>
    <scope>NUCLEOTIDE SEQUENCE [LARGE SCALE GENOMIC DNA]</scope>
</reference>
<protein>
    <submittedName>
        <fullName evidence="1">Uncharacterized protein</fullName>
    </submittedName>
</protein>
<evidence type="ECO:0000313" key="1">
    <source>
        <dbReference type="EMBL" id="GBO12114.1"/>
    </source>
</evidence>
<dbReference type="AlphaFoldDB" id="A0A4Y2UIX7"/>
<proteinExistence type="predicted"/>
<gene>
    <name evidence="1" type="ORF">AVEN_60742_1</name>
</gene>
<accession>A0A4Y2UIX7</accession>
<dbReference type="EMBL" id="BGPR01036765">
    <property type="protein sequence ID" value="GBO12114.1"/>
    <property type="molecule type" value="Genomic_DNA"/>
</dbReference>
<comment type="caution">
    <text evidence="1">The sequence shown here is derived from an EMBL/GenBank/DDBJ whole genome shotgun (WGS) entry which is preliminary data.</text>
</comment>
<name>A0A4Y2UIX7_ARAVE</name>
<sequence>MVQLWIFQQEPKGWSPTVVERCGLSNRPAGAASSLRWGFPEALRPSDARQWLHNWLRPGAELTAIWIISGRGGARVGFQRLEPRWTLVTCTNCKPISRRLTACIYVILTGAETVQESGVPGAFLDDPTGAGCSLATAYKFAQRLTATIPSSGGLQSGVQALQPTADHEHWLHAIARLGLGAHCRLDRLGLQRVGFKAKTPLRPLGITCNSFHSYRHLRLSLHQMGHPRKW</sequence>
<dbReference type="Proteomes" id="UP000499080">
    <property type="component" value="Unassembled WGS sequence"/>
</dbReference>